<name>A0A1M5D9V0_9BACT</name>
<dbReference type="AlphaFoldDB" id="A0A1M5D9V0"/>
<protein>
    <submittedName>
        <fullName evidence="1">Uncharacterized protein</fullName>
    </submittedName>
</protein>
<organism evidence="1 2">
    <name type="scientific">Cnuella takakiae</name>
    <dbReference type="NCBI Taxonomy" id="1302690"/>
    <lineage>
        <taxon>Bacteria</taxon>
        <taxon>Pseudomonadati</taxon>
        <taxon>Bacteroidota</taxon>
        <taxon>Chitinophagia</taxon>
        <taxon>Chitinophagales</taxon>
        <taxon>Chitinophagaceae</taxon>
        <taxon>Cnuella</taxon>
    </lineage>
</organism>
<accession>A0A1M5D9V0</accession>
<gene>
    <name evidence="1" type="ORF">SAMN05444008_110136</name>
</gene>
<reference evidence="1 2" key="1">
    <citation type="submission" date="2016-11" db="EMBL/GenBank/DDBJ databases">
        <authorList>
            <person name="Jaros S."/>
            <person name="Januszkiewicz K."/>
            <person name="Wedrychowicz H."/>
        </authorList>
    </citation>
    <scope>NUCLEOTIDE SEQUENCE [LARGE SCALE GENOMIC DNA]</scope>
    <source>
        <strain evidence="1 2">DSM 26897</strain>
    </source>
</reference>
<keyword evidence="2" id="KW-1185">Reference proteome</keyword>
<evidence type="ECO:0000313" key="1">
    <source>
        <dbReference type="EMBL" id="SHF63734.1"/>
    </source>
</evidence>
<dbReference type="EMBL" id="FQUO01000010">
    <property type="protein sequence ID" value="SHF63734.1"/>
    <property type="molecule type" value="Genomic_DNA"/>
</dbReference>
<dbReference type="Proteomes" id="UP000184368">
    <property type="component" value="Unassembled WGS sequence"/>
</dbReference>
<proteinExistence type="predicted"/>
<sequence>MLLMTNWRQQIDDVIKAQGFEKKIPDLSQSDFDAIQEFLDQKARAAFENICDQLNTFQNIRADVVEAKSLIHPTITAFELLVYKMSQPKLTYRLHFARRQEGLYAFGEYSTPNIYGENTRFHKTGLERLISHIWEDDIATDFSGVLGTKF</sequence>
<evidence type="ECO:0000313" key="2">
    <source>
        <dbReference type="Proteomes" id="UP000184368"/>
    </source>
</evidence>